<dbReference type="GO" id="GO:0004157">
    <property type="term" value="F:dihydropyrimidinase activity"/>
    <property type="evidence" value="ECO:0007669"/>
    <property type="project" value="TreeGrafter"/>
</dbReference>
<dbReference type="Gene3D" id="2.30.40.10">
    <property type="entry name" value="Urease, subunit C, domain 1"/>
    <property type="match status" value="2"/>
</dbReference>
<evidence type="ECO:0000256" key="2">
    <source>
        <dbReference type="SAM" id="Phobius"/>
    </source>
</evidence>
<evidence type="ECO:0000259" key="3">
    <source>
        <dbReference type="Pfam" id="PF01979"/>
    </source>
</evidence>
<dbReference type="Proteomes" id="UP000038040">
    <property type="component" value="Unplaced"/>
</dbReference>
<name>A0A158Q327_DRAME</name>
<evidence type="ECO:0000313" key="5">
    <source>
        <dbReference type="WBParaSite" id="DME_0000150301-mRNA-1"/>
    </source>
</evidence>
<feature type="transmembrane region" description="Helical" evidence="2">
    <location>
        <begin position="251"/>
        <end position="272"/>
    </location>
</feature>
<protein>
    <submittedName>
        <fullName evidence="5">Amidohydro-rel domain-containing protein</fullName>
    </submittedName>
</protein>
<comment type="similarity">
    <text evidence="1">Belongs to the metallo-dependent hydrolases superfamily. Hydantoinase/dihydropyrimidinase family.</text>
</comment>
<dbReference type="SUPFAM" id="SSF51338">
    <property type="entry name" value="Composite domain of metallo-dependent hydrolases"/>
    <property type="match status" value="1"/>
</dbReference>
<dbReference type="FunFam" id="3.20.20.140:FF:000174">
    <property type="entry name" value="Dihydropyrimidinase-related protein 2"/>
    <property type="match status" value="1"/>
</dbReference>
<dbReference type="GO" id="GO:0005829">
    <property type="term" value="C:cytosol"/>
    <property type="evidence" value="ECO:0007669"/>
    <property type="project" value="TreeGrafter"/>
</dbReference>
<feature type="domain" description="Amidohydrolase-related" evidence="3">
    <location>
        <begin position="113"/>
        <end position="227"/>
    </location>
</feature>
<reference evidence="5" key="1">
    <citation type="submission" date="2016-04" db="UniProtKB">
        <authorList>
            <consortium name="WormBaseParasite"/>
        </authorList>
    </citation>
    <scope>IDENTIFICATION</scope>
</reference>
<proteinExistence type="inferred from homology"/>
<evidence type="ECO:0000256" key="1">
    <source>
        <dbReference type="ARBA" id="ARBA00008829"/>
    </source>
</evidence>
<keyword evidence="2" id="KW-0812">Transmembrane</keyword>
<dbReference type="InterPro" id="IPR006680">
    <property type="entry name" value="Amidohydro-rel"/>
</dbReference>
<dbReference type="GO" id="GO:0006208">
    <property type="term" value="P:pyrimidine nucleobase catabolic process"/>
    <property type="evidence" value="ECO:0007669"/>
    <property type="project" value="TreeGrafter"/>
</dbReference>
<dbReference type="AlphaFoldDB" id="A0A158Q327"/>
<dbReference type="PANTHER" id="PTHR11647:SF74">
    <property type="entry name" value="PROTEIN UNC-33"/>
    <property type="match status" value="1"/>
</dbReference>
<sequence length="280" mass="31129">LFLKNLQVSPSIEVESGVKIIDGTGKLLMPAGIDVHTQFNASDSVDDFSVGSKAALAGGTATIIDVIIPTTNESLLAAFDRYYKLAESISLCNFACYIIIYIFFSSYLCTCVSDHHATSNRSSGNYKMSSKPAVEERMSVLWEKTVHVGKMDPMRFVAVTSSNAAKIFNLYPRKGRIAVGADADIVLWDPARMRKFNCQGQQSKSPTCFFDSFTASASPVLTICGGRLAYHENKVSFSPYSLEKLKRARKIFLINSGFLLIGIFFWLQFFFLKKIIENRQ</sequence>
<dbReference type="PANTHER" id="PTHR11647">
    <property type="entry name" value="HYDRANTOINASE/DIHYDROPYRIMIDINASE FAMILY MEMBER"/>
    <property type="match status" value="1"/>
</dbReference>
<dbReference type="Gene3D" id="3.20.20.140">
    <property type="entry name" value="Metal-dependent hydrolases"/>
    <property type="match status" value="2"/>
</dbReference>
<dbReference type="InterPro" id="IPR050378">
    <property type="entry name" value="Metallo-dep_Hydrolases_sf"/>
</dbReference>
<organism evidence="4 5">
    <name type="scientific">Dracunculus medinensis</name>
    <name type="common">Guinea worm</name>
    <dbReference type="NCBI Taxonomy" id="318479"/>
    <lineage>
        <taxon>Eukaryota</taxon>
        <taxon>Metazoa</taxon>
        <taxon>Ecdysozoa</taxon>
        <taxon>Nematoda</taxon>
        <taxon>Chromadorea</taxon>
        <taxon>Rhabditida</taxon>
        <taxon>Spirurina</taxon>
        <taxon>Dracunculoidea</taxon>
        <taxon>Dracunculidae</taxon>
        <taxon>Dracunculus</taxon>
    </lineage>
</organism>
<keyword evidence="2" id="KW-0472">Membrane</keyword>
<dbReference type="Pfam" id="PF01979">
    <property type="entry name" value="Amidohydro_1"/>
    <property type="match status" value="1"/>
</dbReference>
<accession>A0A158Q327</accession>
<keyword evidence="2" id="KW-1133">Transmembrane helix</keyword>
<dbReference type="SUPFAM" id="SSF51556">
    <property type="entry name" value="Metallo-dependent hydrolases"/>
    <property type="match status" value="1"/>
</dbReference>
<evidence type="ECO:0000313" key="4">
    <source>
        <dbReference type="Proteomes" id="UP000038040"/>
    </source>
</evidence>
<dbReference type="WBParaSite" id="DME_0000150301-mRNA-1">
    <property type="protein sequence ID" value="DME_0000150301-mRNA-1"/>
    <property type="gene ID" value="DME_0000150301"/>
</dbReference>
<dbReference type="InterPro" id="IPR011059">
    <property type="entry name" value="Metal-dep_hydrolase_composite"/>
</dbReference>
<dbReference type="InterPro" id="IPR032466">
    <property type="entry name" value="Metal_Hydrolase"/>
</dbReference>
<feature type="transmembrane region" description="Helical" evidence="2">
    <location>
        <begin position="91"/>
        <end position="108"/>
    </location>
</feature>